<dbReference type="InterPro" id="IPR006140">
    <property type="entry name" value="D-isomer_DH_NAD-bd"/>
</dbReference>
<keyword evidence="6" id="KW-1185">Reference proteome</keyword>
<dbReference type="GO" id="GO:0001221">
    <property type="term" value="F:transcription coregulator binding"/>
    <property type="evidence" value="ECO:0007669"/>
    <property type="project" value="TreeGrafter"/>
</dbReference>
<dbReference type="InterPro" id="IPR029753">
    <property type="entry name" value="D-isomer_DH_CS"/>
</dbReference>
<dbReference type="GO" id="GO:0003714">
    <property type="term" value="F:transcription corepressor activity"/>
    <property type="evidence" value="ECO:0007669"/>
    <property type="project" value="InterPro"/>
</dbReference>
<dbReference type="SUPFAM" id="SSF51735">
    <property type="entry name" value="NAD(P)-binding Rossmann-fold domains"/>
    <property type="match status" value="1"/>
</dbReference>
<accession>A0A5B9MG26</accession>
<dbReference type="Pfam" id="PF02826">
    <property type="entry name" value="2-Hacid_dh_C"/>
    <property type="match status" value="1"/>
</dbReference>
<comment type="similarity">
    <text evidence="2">Belongs to the D-isomer specific 2-hydroxyacid dehydrogenase family.</text>
</comment>
<feature type="domain" description="D-isomer specific 2-hydroxyacid dehydrogenase catalytic" evidence="3">
    <location>
        <begin position="47"/>
        <end position="361"/>
    </location>
</feature>
<keyword evidence="1 2" id="KW-0560">Oxidoreductase</keyword>
<dbReference type="InterPro" id="IPR043322">
    <property type="entry name" value="CtBP"/>
</dbReference>
<protein>
    <submittedName>
        <fullName evidence="5">Glycerate dehydrogenase</fullName>
        <ecNumber evidence="5">1.1.1.29</ecNumber>
    </submittedName>
</protein>
<proteinExistence type="inferred from homology"/>
<dbReference type="PANTHER" id="PTHR46029">
    <property type="entry name" value="C-TERMINAL-BINDING PROTEIN"/>
    <property type="match status" value="1"/>
</dbReference>
<dbReference type="Gene3D" id="3.40.50.720">
    <property type="entry name" value="NAD(P)-binding Rossmann-like Domain"/>
    <property type="match status" value="2"/>
</dbReference>
<reference evidence="5 6" key="1">
    <citation type="submission" date="2019-02" db="EMBL/GenBank/DDBJ databases">
        <title>Planctomycetal bacteria perform biofilm scaping via a novel small molecule.</title>
        <authorList>
            <person name="Jeske O."/>
            <person name="Boedeker C."/>
            <person name="Wiegand S."/>
            <person name="Breitling P."/>
            <person name="Kallscheuer N."/>
            <person name="Jogler M."/>
            <person name="Rohde M."/>
            <person name="Petersen J."/>
            <person name="Medema M.H."/>
            <person name="Surup F."/>
            <person name="Jogler C."/>
        </authorList>
    </citation>
    <scope>NUCLEOTIDE SEQUENCE [LARGE SCALE GENOMIC DNA]</scope>
    <source>
        <strain evidence="5 6">Mal15</strain>
    </source>
</reference>
<dbReference type="InterPro" id="IPR006139">
    <property type="entry name" value="D-isomer_2_OHA_DH_cat_dom"/>
</dbReference>
<evidence type="ECO:0000259" key="3">
    <source>
        <dbReference type="Pfam" id="PF00389"/>
    </source>
</evidence>
<feature type="domain" description="D-isomer specific 2-hydroxyacid dehydrogenase NAD-binding" evidence="4">
    <location>
        <begin position="141"/>
        <end position="329"/>
    </location>
</feature>
<dbReference type="Proteomes" id="UP000321353">
    <property type="component" value="Chromosome"/>
</dbReference>
<evidence type="ECO:0000256" key="1">
    <source>
        <dbReference type="ARBA" id="ARBA00023002"/>
    </source>
</evidence>
<name>A0A5B9MG26_9BACT</name>
<sequence>MAASQKLATFIMDLGSLLIKSVFRTKEQQSMTKRFKVVITDLMTEPLDAERLVLGEVADVIALDAKSEAELVGQIEDADAVMVYHYLTFSKSSIDRLSYCRVIVRPGVGYDAIDIAAARERGIPVCNVPDYGSEEVADSAVAMAVSLARGTHLLCNRLRRGVGPWNVDQAKPIPRLRGRRFGIVGCGRIGTAAALRAKAFGLEVAFFDPYLPDGIDKALGIRRVERLDDLLSSSHILSVHCPLTDETRGMIAASEISRMPQGSFLVNTARGGIVDTVAVVDALQRGRLAGAGIDVLEQEPPPVDSPVLAAWRDPNHPAHDRLLLNPHTAYYCEEGSDEFRTKGAQEVMRALLGQPLRNVVN</sequence>
<dbReference type="InterPro" id="IPR051638">
    <property type="entry name" value="CTBP_dehydrogenase"/>
</dbReference>
<dbReference type="Pfam" id="PF00389">
    <property type="entry name" value="2-Hacid_dh"/>
    <property type="match status" value="1"/>
</dbReference>
<dbReference type="InterPro" id="IPR036291">
    <property type="entry name" value="NAD(P)-bd_dom_sf"/>
</dbReference>
<dbReference type="SUPFAM" id="SSF52283">
    <property type="entry name" value="Formate/glycerate dehydrogenase catalytic domain-like"/>
    <property type="match status" value="1"/>
</dbReference>
<dbReference type="EC" id="1.1.1.29" evidence="5"/>
<dbReference type="AlphaFoldDB" id="A0A5B9MG26"/>
<dbReference type="KEGG" id="smam:Mal15_38700"/>
<evidence type="ECO:0000313" key="5">
    <source>
        <dbReference type="EMBL" id="QEF99803.1"/>
    </source>
</evidence>
<evidence type="ECO:0000313" key="6">
    <source>
        <dbReference type="Proteomes" id="UP000321353"/>
    </source>
</evidence>
<organism evidence="5 6">
    <name type="scientific">Stieleria maiorica</name>
    <dbReference type="NCBI Taxonomy" id="2795974"/>
    <lineage>
        <taxon>Bacteria</taxon>
        <taxon>Pseudomonadati</taxon>
        <taxon>Planctomycetota</taxon>
        <taxon>Planctomycetia</taxon>
        <taxon>Pirellulales</taxon>
        <taxon>Pirellulaceae</taxon>
        <taxon>Stieleria</taxon>
    </lineage>
</organism>
<dbReference type="GO" id="GO:0006357">
    <property type="term" value="P:regulation of transcription by RNA polymerase II"/>
    <property type="evidence" value="ECO:0007669"/>
    <property type="project" value="TreeGrafter"/>
</dbReference>
<gene>
    <name evidence="5" type="primary">hprA_2</name>
    <name evidence="5" type="ORF">Mal15_38700</name>
</gene>
<dbReference type="GO" id="GO:0008465">
    <property type="term" value="F:hydroxypyruvate reductase (NADH) activity"/>
    <property type="evidence" value="ECO:0007669"/>
    <property type="project" value="UniProtKB-EC"/>
</dbReference>
<dbReference type="GO" id="GO:0140297">
    <property type="term" value="F:DNA-binding transcription factor binding"/>
    <property type="evidence" value="ECO:0007669"/>
    <property type="project" value="TreeGrafter"/>
</dbReference>
<dbReference type="PROSITE" id="PS00671">
    <property type="entry name" value="D_2_HYDROXYACID_DH_3"/>
    <property type="match status" value="1"/>
</dbReference>
<dbReference type="EMBL" id="CP036264">
    <property type="protein sequence ID" value="QEF99803.1"/>
    <property type="molecule type" value="Genomic_DNA"/>
</dbReference>
<evidence type="ECO:0000256" key="2">
    <source>
        <dbReference type="RuleBase" id="RU003719"/>
    </source>
</evidence>
<dbReference type="GO" id="GO:0051287">
    <property type="term" value="F:NAD binding"/>
    <property type="evidence" value="ECO:0007669"/>
    <property type="project" value="InterPro"/>
</dbReference>
<evidence type="ECO:0000259" key="4">
    <source>
        <dbReference type="Pfam" id="PF02826"/>
    </source>
</evidence>
<dbReference type="PANTHER" id="PTHR46029:SF7">
    <property type="entry name" value="C-TERMINAL-BINDING PROTEIN"/>
    <property type="match status" value="1"/>
</dbReference>
<dbReference type="CDD" id="cd05299">
    <property type="entry name" value="CtBP_dh"/>
    <property type="match status" value="1"/>
</dbReference>